<proteinExistence type="predicted"/>
<dbReference type="Proteomes" id="UP001345963">
    <property type="component" value="Unassembled WGS sequence"/>
</dbReference>
<sequence>VRLQGDAPQLHLLFGAPGQTAGILSLPGGAAGCMCAGDAEQRLGAAFFRDHRLEHCRSHRRREAPPA</sequence>
<dbReference type="EMBL" id="JAHUTI010060850">
    <property type="protein sequence ID" value="MED6252124.1"/>
    <property type="molecule type" value="Genomic_DNA"/>
</dbReference>
<protein>
    <submittedName>
        <fullName evidence="1">Uncharacterized protein</fullName>
    </submittedName>
</protein>
<feature type="non-terminal residue" evidence="1">
    <location>
        <position position="1"/>
    </location>
</feature>
<evidence type="ECO:0000313" key="1">
    <source>
        <dbReference type="EMBL" id="MED6252124.1"/>
    </source>
</evidence>
<reference evidence="1 2" key="1">
    <citation type="submission" date="2021-07" db="EMBL/GenBank/DDBJ databases">
        <authorList>
            <person name="Palmer J.M."/>
        </authorList>
    </citation>
    <scope>NUCLEOTIDE SEQUENCE [LARGE SCALE GENOMIC DNA]</scope>
    <source>
        <strain evidence="1 2">AT_MEX2019</strain>
        <tissue evidence="1">Muscle</tissue>
    </source>
</reference>
<comment type="caution">
    <text evidence="1">The sequence shown here is derived from an EMBL/GenBank/DDBJ whole genome shotgun (WGS) entry which is preliminary data.</text>
</comment>
<gene>
    <name evidence="1" type="ORF">ATANTOWER_007284</name>
</gene>
<feature type="non-terminal residue" evidence="1">
    <location>
        <position position="67"/>
    </location>
</feature>
<evidence type="ECO:0000313" key="2">
    <source>
        <dbReference type="Proteomes" id="UP001345963"/>
    </source>
</evidence>
<keyword evidence="2" id="KW-1185">Reference proteome</keyword>
<accession>A0ABU7BP64</accession>
<name>A0ABU7BP64_9TELE</name>
<organism evidence="1 2">
    <name type="scientific">Ataeniobius toweri</name>
    <dbReference type="NCBI Taxonomy" id="208326"/>
    <lineage>
        <taxon>Eukaryota</taxon>
        <taxon>Metazoa</taxon>
        <taxon>Chordata</taxon>
        <taxon>Craniata</taxon>
        <taxon>Vertebrata</taxon>
        <taxon>Euteleostomi</taxon>
        <taxon>Actinopterygii</taxon>
        <taxon>Neopterygii</taxon>
        <taxon>Teleostei</taxon>
        <taxon>Neoteleostei</taxon>
        <taxon>Acanthomorphata</taxon>
        <taxon>Ovalentaria</taxon>
        <taxon>Atherinomorphae</taxon>
        <taxon>Cyprinodontiformes</taxon>
        <taxon>Goodeidae</taxon>
        <taxon>Ataeniobius</taxon>
    </lineage>
</organism>